<comment type="cofactor">
    <cofactor evidence="12">
        <name>NAD(+)</name>
        <dbReference type="ChEBI" id="CHEBI:57540"/>
    </cofactor>
    <text evidence="12">Binds 1 NAD(+) per subunit.</text>
</comment>
<feature type="binding site" evidence="9">
    <location>
        <position position="152"/>
    </location>
    <ligand>
        <name>substrate</name>
    </ligand>
</feature>
<evidence type="ECO:0000256" key="3">
    <source>
        <dbReference type="ARBA" id="ARBA00022723"/>
    </source>
</evidence>
<dbReference type="InterPro" id="IPR015955">
    <property type="entry name" value="Lactate_DH/Glyco_Ohase_4_C"/>
</dbReference>
<evidence type="ECO:0000313" key="14">
    <source>
        <dbReference type="EMBL" id="RCK71297.1"/>
    </source>
</evidence>
<dbReference type="SUPFAM" id="SSF51735">
    <property type="entry name" value="NAD(P)-binding Rossmann-fold domains"/>
    <property type="match status" value="1"/>
</dbReference>
<dbReference type="EMBL" id="QOUI01000001">
    <property type="protein sequence ID" value="RCK71297.1"/>
    <property type="molecule type" value="Genomic_DNA"/>
</dbReference>
<dbReference type="SUPFAM" id="SSF56327">
    <property type="entry name" value="LDH C-terminal domain-like"/>
    <property type="match status" value="1"/>
</dbReference>
<sequence length="461" mass="49330">MTTTSPPTIAIIGAGGFVFPFRLVGDLLSFPALRSARLHLMDIDAGRLAPVAAAARELVDHHGLDATVVETTDLRQALGGADFVIITFQVGGVEAYRHDVEIPRRYGVDQTVGDTLGPGGVFRFLRSVRAYDEIVEAAGELCPDATVINYANPMAMATGYLNARGLRTVGLCHSVQGTTRMLARTLGVPYEEVSYRCAGINHQSWVLEFRRGAEDLYPRLRETMLVRHRPGRDAGQLRADAGNHSGAAEAASTYEGGNEQVRTALMETFGYFQTESSHHASEYVPWFRKDPAVVADYIPQRWDYYEICAAHDGGGEVQQQLARLKDELAPSVEYGAAIVNAVVTGTPTVVYGNVPNGTGLISNLPPEACVEVPCLVDAGGVQPTAQGALPLQLAALNRSNIAVQTLALQAALEGDREAVLHAVALDPLAGALCTLPQLRAMTEELLQAHAAYLPPALQPAG</sequence>
<dbReference type="GO" id="GO:0004557">
    <property type="term" value="F:alpha-galactosidase activity"/>
    <property type="evidence" value="ECO:0007669"/>
    <property type="project" value="UniProtKB-EC"/>
</dbReference>
<evidence type="ECO:0000256" key="4">
    <source>
        <dbReference type="ARBA" id="ARBA00022801"/>
    </source>
</evidence>
<evidence type="ECO:0000256" key="10">
    <source>
        <dbReference type="PIRSR" id="PIRSR601088-3"/>
    </source>
</evidence>
<feature type="domain" description="Glycosyl hydrolase family 4 C-terminal" evidence="13">
    <location>
        <begin position="197"/>
        <end position="428"/>
    </location>
</feature>
<keyword evidence="6 10" id="KW-0464">Manganese</keyword>
<dbReference type="GO" id="GO:0005975">
    <property type="term" value="P:carbohydrate metabolic process"/>
    <property type="evidence" value="ECO:0007669"/>
    <property type="project" value="InterPro"/>
</dbReference>
<feature type="binding site" evidence="10">
    <location>
        <position position="172"/>
    </location>
    <ligand>
        <name>Mn(2+)</name>
        <dbReference type="ChEBI" id="CHEBI:29035"/>
    </ligand>
</feature>
<dbReference type="PANTHER" id="PTHR32092:SF6">
    <property type="entry name" value="ALPHA-GALACTOSIDASE"/>
    <property type="match status" value="1"/>
</dbReference>
<evidence type="ECO:0000256" key="11">
    <source>
        <dbReference type="PIRSR" id="PIRSR601088-4"/>
    </source>
</evidence>
<dbReference type="Proteomes" id="UP000252770">
    <property type="component" value="Unassembled WGS sequence"/>
</dbReference>
<dbReference type="NCBIfam" id="NF011657">
    <property type="entry name" value="PRK15076.1"/>
    <property type="match status" value="1"/>
</dbReference>
<keyword evidence="8 12" id="KW-0326">Glycosidase</keyword>
<feature type="site" description="Increases basicity of active site Tyr" evidence="11">
    <location>
        <position position="114"/>
    </location>
</feature>
<dbReference type="GO" id="GO:0046872">
    <property type="term" value="F:metal ion binding"/>
    <property type="evidence" value="ECO:0007669"/>
    <property type="project" value="UniProtKB-KW"/>
</dbReference>
<keyword evidence="10" id="KW-0408">Iron</keyword>
<dbReference type="PRINTS" id="PR00732">
    <property type="entry name" value="GLHYDRLASE4"/>
</dbReference>
<dbReference type="Pfam" id="PF11975">
    <property type="entry name" value="Glyco_hydro_4C"/>
    <property type="match status" value="1"/>
</dbReference>
<dbReference type="InterPro" id="IPR036291">
    <property type="entry name" value="NAD(P)-bd_dom_sf"/>
</dbReference>
<dbReference type="Pfam" id="PF02056">
    <property type="entry name" value="Glyco_hydro_4"/>
    <property type="match status" value="1"/>
</dbReference>
<comment type="caution">
    <text evidence="14">The sequence shown here is derived from an EMBL/GenBank/DDBJ whole genome shotgun (WGS) entry which is preliminary data.</text>
</comment>
<organism evidence="14 15">
    <name type="scientific">Desertihabitans brevis</name>
    <dbReference type="NCBI Taxonomy" id="2268447"/>
    <lineage>
        <taxon>Bacteria</taxon>
        <taxon>Bacillati</taxon>
        <taxon>Actinomycetota</taxon>
        <taxon>Actinomycetes</taxon>
        <taxon>Propionibacteriales</taxon>
        <taxon>Propionibacteriaceae</taxon>
        <taxon>Desertihabitans</taxon>
    </lineage>
</organism>
<gene>
    <name evidence="14" type="ORF">DT076_02350</name>
</gene>
<reference evidence="14 15" key="1">
    <citation type="submission" date="2018-07" db="EMBL/GenBank/DDBJ databases">
        <title>Desertimonas flava gen. nov. sp. nov.</title>
        <authorList>
            <person name="Liu S."/>
        </authorList>
    </citation>
    <scope>NUCLEOTIDE SEQUENCE [LARGE SCALE GENOMIC DNA]</scope>
    <source>
        <strain evidence="14 15">16Sb5-5</strain>
    </source>
</reference>
<evidence type="ECO:0000259" key="13">
    <source>
        <dbReference type="Pfam" id="PF11975"/>
    </source>
</evidence>
<evidence type="ECO:0000313" key="15">
    <source>
        <dbReference type="Proteomes" id="UP000252770"/>
    </source>
</evidence>
<name>A0A367Z077_9ACTN</name>
<keyword evidence="10" id="KW-0170">Cobalt</keyword>
<evidence type="ECO:0000256" key="1">
    <source>
        <dbReference type="ARBA" id="ARBA00001936"/>
    </source>
</evidence>
<dbReference type="InterPro" id="IPR053715">
    <property type="entry name" value="GH4_Enzyme_sf"/>
</dbReference>
<dbReference type="EC" id="3.2.1.22" evidence="14"/>
<dbReference type="PANTHER" id="PTHR32092">
    <property type="entry name" value="6-PHOSPHO-BETA-GLUCOSIDASE-RELATED"/>
    <property type="match status" value="1"/>
</dbReference>
<dbReference type="GO" id="GO:0016616">
    <property type="term" value="F:oxidoreductase activity, acting on the CH-OH group of donors, NAD or NADP as acceptor"/>
    <property type="evidence" value="ECO:0007669"/>
    <property type="project" value="InterPro"/>
</dbReference>
<dbReference type="AlphaFoldDB" id="A0A367Z077"/>
<comment type="cofactor">
    <cofactor evidence="1">
        <name>Mn(2+)</name>
        <dbReference type="ChEBI" id="CHEBI:29035"/>
    </cofactor>
</comment>
<evidence type="ECO:0000256" key="9">
    <source>
        <dbReference type="PIRSR" id="PIRSR601088-2"/>
    </source>
</evidence>
<keyword evidence="7" id="KW-0119">Carbohydrate metabolism</keyword>
<dbReference type="InterPro" id="IPR001088">
    <property type="entry name" value="Glyco_hydro_4"/>
</dbReference>
<proteinExistence type="inferred from homology"/>
<evidence type="ECO:0000256" key="2">
    <source>
        <dbReference type="ARBA" id="ARBA00010141"/>
    </source>
</evidence>
<dbReference type="CDD" id="cd05297">
    <property type="entry name" value="GH4_alpha_glucosidase_galactosidase"/>
    <property type="match status" value="1"/>
</dbReference>
<keyword evidence="3 10" id="KW-0479">Metal-binding</keyword>
<dbReference type="InterPro" id="IPR022616">
    <property type="entry name" value="Glyco_hydro_4_C"/>
</dbReference>
<keyword evidence="4 12" id="KW-0378">Hydrolase</keyword>
<comment type="similarity">
    <text evidence="2 12">Belongs to the glycosyl hydrolase 4 family.</text>
</comment>
<feature type="binding site" evidence="10">
    <location>
        <position position="202"/>
    </location>
    <ligand>
        <name>Mn(2+)</name>
        <dbReference type="ChEBI" id="CHEBI:29035"/>
    </ligand>
</feature>
<accession>A0A367Z077</accession>
<evidence type="ECO:0000256" key="8">
    <source>
        <dbReference type="ARBA" id="ARBA00023295"/>
    </source>
</evidence>
<keyword evidence="15" id="KW-1185">Reference proteome</keyword>
<evidence type="ECO:0000256" key="12">
    <source>
        <dbReference type="RuleBase" id="RU361152"/>
    </source>
</evidence>
<evidence type="ECO:0000256" key="5">
    <source>
        <dbReference type="ARBA" id="ARBA00023027"/>
    </source>
</evidence>
<evidence type="ECO:0000256" key="7">
    <source>
        <dbReference type="ARBA" id="ARBA00023277"/>
    </source>
</evidence>
<evidence type="ECO:0000256" key="6">
    <source>
        <dbReference type="ARBA" id="ARBA00023211"/>
    </source>
</evidence>
<dbReference type="Gene3D" id="3.90.1820.10">
    <property type="entry name" value="AglA-like glucosidase"/>
    <property type="match status" value="1"/>
</dbReference>
<keyword evidence="10" id="KW-0533">Nickel</keyword>
<protein>
    <submittedName>
        <fullName evidence="14">Alpha-galactosidase</fullName>
        <ecNumber evidence="14">3.2.1.22</ecNumber>
    </submittedName>
</protein>
<keyword evidence="5 12" id="KW-0520">NAD</keyword>
<dbReference type="RefSeq" id="WP_114124998.1">
    <property type="nucleotide sequence ID" value="NZ_QOUI01000001.1"/>
</dbReference>